<dbReference type="PANTHER" id="PTHR36511:SF3">
    <property type="entry name" value="ANTITOXIN HIGA-2"/>
    <property type="match status" value="1"/>
</dbReference>
<evidence type="ECO:0000313" key="5">
    <source>
        <dbReference type="EMBL" id="MBS2548537.1"/>
    </source>
</evidence>
<dbReference type="SMART" id="SM00530">
    <property type="entry name" value="HTH_XRE"/>
    <property type="match status" value="2"/>
</dbReference>
<reference evidence="5 6" key="1">
    <citation type="submission" date="2020-02" db="EMBL/GenBank/DDBJ databases">
        <title>Acidophilic actinobacteria isolated from forest soil.</title>
        <authorList>
            <person name="Golinska P."/>
        </authorList>
    </citation>
    <scope>NUCLEOTIDE SEQUENCE [LARGE SCALE GENOMIC DNA]</scope>
    <source>
        <strain evidence="5 6">NL8</strain>
    </source>
</reference>
<feature type="domain" description="HTH cro/C1-type" evidence="4">
    <location>
        <begin position="152"/>
        <end position="206"/>
    </location>
</feature>
<dbReference type="CDD" id="cd00093">
    <property type="entry name" value="HTH_XRE"/>
    <property type="match status" value="2"/>
</dbReference>
<keyword evidence="2" id="KW-0238">DNA-binding</keyword>
<keyword evidence="3" id="KW-0804">Transcription</keyword>
<dbReference type="RefSeq" id="WP_212010118.1">
    <property type="nucleotide sequence ID" value="NZ_JAAFYZ010000051.1"/>
</dbReference>
<dbReference type="SUPFAM" id="SSF47413">
    <property type="entry name" value="lambda repressor-like DNA-binding domains"/>
    <property type="match status" value="2"/>
</dbReference>
<dbReference type="Proteomes" id="UP000730482">
    <property type="component" value="Unassembled WGS sequence"/>
</dbReference>
<feature type="domain" description="HTH cro/C1-type" evidence="4">
    <location>
        <begin position="67"/>
        <end position="121"/>
    </location>
</feature>
<dbReference type="Pfam" id="PF01381">
    <property type="entry name" value="HTH_3"/>
    <property type="match status" value="2"/>
</dbReference>
<evidence type="ECO:0000256" key="1">
    <source>
        <dbReference type="ARBA" id="ARBA00023015"/>
    </source>
</evidence>
<dbReference type="PROSITE" id="PS50943">
    <property type="entry name" value="HTH_CROC1"/>
    <property type="match status" value="2"/>
</dbReference>
<evidence type="ECO:0000256" key="3">
    <source>
        <dbReference type="ARBA" id="ARBA00023163"/>
    </source>
</evidence>
<proteinExistence type="predicted"/>
<sequence length="214" mass="23858">MRRQLAGYRPQALGLFAGRGISHRVGAASSAIYVSRLPVPPDTQEASATLRVDDEAELAFWQIVTGLRTVRQGVDLTQNALSSHLPVRGRAISEWETGQMEPTLQHLMQWCRALDQRLAISSPVGELWQGPSRPRAGETWESFERRRLAWPLRNRRTASGLSQAGLGQLVGVSRDSIQRWELLRVPPRPITLVVWAQKLGCSVVLRPVCDRGLV</sequence>
<dbReference type="PANTHER" id="PTHR36511">
    <property type="entry name" value="MERR FAMILY BACTERIAL REGULATORY PROTEIN"/>
    <property type="match status" value="1"/>
</dbReference>
<keyword evidence="6" id="KW-1185">Reference proteome</keyword>
<dbReference type="InterPro" id="IPR052359">
    <property type="entry name" value="HTH-type_reg/antitoxin"/>
</dbReference>
<protein>
    <submittedName>
        <fullName evidence="5">Helix-turn-helix transcriptional regulator</fullName>
    </submittedName>
</protein>
<dbReference type="InterPro" id="IPR010982">
    <property type="entry name" value="Lambda_DNA-bd_dom_sf"/>
</dbReference>
<name>A0ABS5KR66_9ACTN</name>
<accession>A0ABS5KR66</accession>
<evidence type="ECO:0000259" key="4">
    <source>
        <dbReference type="PROSITE" id="PS50943"/>
    </source>
</evidence>
<evidence type="ECO:0000256" key="2">
    <source>
        <dbReference type="ARBA" id="ARBA00023125"/>
    </source>
</evidence>
<organism evidence="5 6">
    <name type="scientific">Catenulispora pinistramenti</name>
    <dbReference type="NCBI Taxonomy" id="2705254"/>
    <lineage>
        <taxon>Bacteria</taxon>
        <taxon>Bacillati</taxon>
        <taxon>Actinomycetota</taxon>
        <taxon>Actinomycetes</taxon>
        <taxon>Catenulisporales</taxon>
        <taxon>Catenulisporaceae</taxon>
        <taxon>Catenulispora</taxon>
    </lineage>
</organism>
<keyword evidence="1" id="KW-0805">Transcription regulation</keyword>
<comment type="caution">
    <text evidence="5">The sequence shown here is derived from an EMBL/GenBank/DDBJ whole genome shotgun (WGS) entry which is preliminary data.</text>
</comment>
<evidence type="ECO:0000313" key="6">
    <source>
        <dbReference type="Proteomes" id="UP000730482"/>
    </source>
</evidence>
<dbReference type="EMBL" id="JAAFYZ010000051">
    <property type="protein sequence ID" value="MBS2548537.1"/>
    <property type="molecule type" value="Genomic_DNA"/>
</dbReference>
<dbReference type="Gene3D" id="1.10.260.40">
    <property type="entry name" value="lambda repressor-like DNA-binding domains"/>
    <property type="match status" value="2"/>
</dbReference>
<gene>
    <name evidence="5" type="ORF">KGQ19_16845</name>
</gene>
<dbReference type="InterPro" id="IPR001387">
    <property type="entry name" value="Cro/C1-type_HTH"/>
</dbReference>